<organism evidence="1 2">
    <name type="scientific">Neorickettsia findlayensis</name>
    <dbReference type="NCBI Taxonomy" id="2686014"/>
    <lineage>
        <taxon>Bacteria</taxon>
        <taxon>Pseudomonadati</taxon>
        <taxon>Pseudomonadota</taxon>
        <taxon>Alphaproteobacteria</taxon>
        <taxon>Rickettsiales</taxon>
        <taxon>Anaplasmataceae</taxon>
        <taxon>Neorickettsia</taxon>
    </lineage>
</organism>
<dbReference type="EMBL" id="CP047224">
    <property type="protein sequence ID" value="QHD65174.1"/>
    <property type="molecule type" value="Genomic_DNA"/>
</dbReference>
<reference evidence="1 2" key="2">
    <citation type="journal article" date="2020" name="MBio">
        <title>Isolation and Molecular Analysis of a Novel Neorickettsia Species That Causes Potomac Horse Fever.</title>
        <authorList>
            <person name="Teymournejad O."/>
            <person name="Lin M."/>
            <person name="Bekebrede H."/>
            <person name="Kamr A."/>
            <person name="Toribio R.E."/>
            <person name="Arroyo L.G."/>
            <person name="Baird J.D."/>
            <person name="Rikihisa Y."/>
        </authorList>
    </citation>
    <scope>NUCLEOTIDE SEQUENCE [LARGE SCALE GENOMIC DNA]</scope>
    <source>
        <strain evidence="1 2">Fin17</strain>
    </source>
</reference>
<reference evidence="1 2" key="1">
    <citation type="journal article" date="2020" name="MBio">
        <title>Erratum for Teymournejad et al., 'Isolation and Molecular Analysis of a Novel Neorickettsia Species That Causes Potomac Horse Fever'.</title>
        <authorList>
            <person name="Teymournejad O."/>
            <person name="Lin M."/>
            <person name="Bekebrede H."/>
            <person name="Kamr A."/>
            <person name="Toribio R.E."/>
            <person name="Arroyo L.G."/>
            <person name="Baird J.D."/>
            <person name="Rikihisa Y."/>
        </authorList>
    </citation>
    <scope>NUCLEOTIDE SEQUENCE [LARGE SCALE GENOMIC DNA]</scope>
    <source>
        <strain evidence="1 2">Fin17</strain>
    </source>
</reference>
<protein>
    <submittedName>
        <fullName evidence="1">Uncharacterized protein</fullName>
    </submittedName>
</protein>
<evidence type="ECO:0000313" key="2">
    <source>
        <dbReference type="Proteomes" id="UP000464912"/>
    </source>
</evidence>
<sequence>MKKFGTALCQFDRDLILQYGGARFLIYYHWGEIIGEDERFNGVTVRQVSYSGIGNIITVHVRARNSGNAVKLRHCIEELEERIKLCAKIDCAIKIVLSL</sequence>
<proteinExistence type="predicted"/>
<evidence type="ECO:0000313" key="1">
    <source>
        <dbReference type="EMBL" id="QHD65174.1"/>
    </source>
</evidence>
<name>A0A6P1GAG3_9RICK</name>
<dbReference type="AlphaFoldDB" id="A0A6P1GAG3"/>
<dbReference type="RefSeq" id="WP_160095323.1">
    <property type="nucleotide sequence ID" value="NZ_CP047224.1"/>
</dbReference>
<accession>A0A6P1GAG3</accession>
<keyword evidence="2" id="KW-1185">Reference proteome</keyword>
<dbReference type="KEGG" id="nef:GP480_01740"/>
<gene>
    <name evidence="1" type="ORF">GP480_01740</name>
</gene>
<dbReference type="Proteomes" id="UP000464912">
    <property type="component" value="Chromosome"/>
</dbReference>